<dbReference type="EnsemblPlants" id="evm.model.03.636">
    <property type="protein sequence ID" value="cds.evm.model.03.636"/>
    <property type="gene ID" value="evm.TU.03.636"/>
</dbReference>
<dbReference type="AlphaFoldDB" id="A0A803P9S2"/>
<keyword evidence="2" id="KW-1185">Reference proteome</keyword>
<name>A0A803P9S2_CANSA</name>
<proteinExistence type="predicted"/>
<sequence>MKTNLNTPTEIKMRFLLLNGSDMQADLSPLQQITLEVDALMEGDRAGLGVVQKEQGSLSILDFMTVSGILEVEFFVIRRVVQWLDTCFDWVGL</sequence>
<dbReference type="Gramene" id="evm.model.03.636">
    <property type="protein sequence ID" value="cds.evm.model.03.636"/>
    <property type="gene ID" value="evm.TU.03.636"/>
</dbReference>
<accession>A0A803P9S2</accession>
<reference evidence="1" key="1">
    <citation type="submission" date="2018-11" db="EMBL/GenBank/DDBJ databases">
        <authorList>
            <person name="Grassa J C."/>
        </authorList>
    </citation>
    <scope>NUCLEOTIDE SEQUENCE [LARGE SCALE GENOMIC DNA]</scope>
</reference>
<evidence type="ECO:0000313" key="1">
    <source>
        <dbReference type="EnsemblPlants" id="cds.evm.model.03.636"/>
    </source>
</evidence>
<dbReference type="Proteomes" id="UP000596661">
    <property type="component" value="Chromosome 3"/>
</dbReference>
<reference evidence="1" key="2">
    <citation type="submission" date="2021-03" db="UniProtKB">
        <authorList>
            <consortium name="EnsemblPlants"/>
        </authorList>
    </citation>
    <scope>IDENTIFICATION</scope>
</reference>
<dbReference type="EMBL" id="UZAU01000262">
    <property type="status" value="NOT_ANNOTATED_CDS"/>
    <property type="molecule type" value="Genomic_DNA"/>
</dbReference>
<protein>
    <submittedName>
        <fullName evidence="1">Uncharacterized protein</fullName>
    </submittedName>
</protein>
<evidence type="ECO:0000313" key="2">
    <source>
        <dbReference type="Proteomes" id="UP000596661"/>
    </source>
</evidence>
<organism evidence="1 2">
    <name type="scientific">Cannabis sativa</name>
    <name type="common">Hemp</name>
    <name type="synonym">Marijuana</name>
    <dbReference type="NCBI Taxonomy" id="3483"/>
    <lineage>
        <taxon>Eukaryota</taxon>
        <taxon>Viridiplantae</taxon>
        <taxon>Streptophyta</taxon>
        <taxon>Embryophyta</taxon>
        <taxon>Tracheophyta</taxon>
        <taxon>Spermatophyta</taxon>
        <taxon>Magnoliopsida</taxon>
        <taxon>eudicotyledons</taxon>
        <taxon>Gunneridae</taxon>
        <taxon>Pentapetalae</taxon>
        <taxon>rosids</taxon>
        <taxon>fabids</taxon>
        <taxon>Rosales</taxon>
        <taxon>Cannabaceae</taxon>
        <taxon>Cannabis</taxon>
    </lineage>
</organism>